<keyword evidence="3" id="KW-0690">Ribosome biogenesis</keyword>
<evidence type="ECO:0000256" key="3">
    <source>
        <dbReference type="ARBA" id="ARBA00022517"/>
    </source>
</evidence>
<organism evidence="8 9">
    <name type="scientific">Coprinopsis cinerea (strain Okayama-7 / 130 / ATCC MYA-4618 / FGSC 9003)</name>
    <name type="common">Inky cap fungus</name>
    <name type="synonym">Hormographiella aspergillata</name>
    <dbReference type="NCBI Taxonomy" id="240176"/>
    <lineage>
        <taxon>Eukaryota</taxon>
        <taxon>Fungi</taxon>
        <taxon>Dikarya</taxon>
        <taxon>Basidiomycota</taxon>
        <taxon>Agaricomycotina</taxon>
        <taxon>Agaricomycetes</taxon>
        <taxon>Agaricomycetidae</taxon>
        <taxon>Agaricales</taxon>
        <taxon>Agaricineae</taxon>
        <taxon>Psathyrellaceae</taxon>
        <taxon>Coprinopsis</taxon>
    </lineage>
</organism>
<proteinExistence type="inferred from homology"/>
<dbReference type="GO" id="GO:0030490">
    <property type="term" value="P:maturation of SSU-rRNA"/>
    <property type="evidence" value="ECO:0007669"/>
    <property type="project" value="TreeGrafter"/>
</dbReference>
<evidence type="ECO:0000256" key="2">
    <source>
        <dbReference type="ARBA" id="ARBA00007466"/>
    </source>
</evidence>
<accession>A8NZ00</accession>
<dbReference type="eggNOG" id="KOG2147">
    <property type="taxonomic scope" value="Eukaryota"/>
</dbReference>
<dbReference type="GO" id="GO:0030692">
    <property type="term" value="C:Noc4p-Nop14p complex"/>
    <property type="evidence" value="ECO:0007669"/>
    <property type="project" value="TreeGrafter"/>
</dbReference>
<dbReference type="HOGENOM" id="CLU_008874_0_0_1"/>
<dbReference type="OrthoDB" id="441771at2759"/>
<keyword evidence="5" id="KW-0539">Nucleus</keyword>
<feature type="compositionally biased region" description="Acidic residues" evidence="7">
    <location>
        <begin position="398"/>
        <end position="410"/>
    </location>
</feature>
<dbReference type="FunCoup" id="A8NZ00">
    <property type="interactions" value="668"/>
</dbReference>
<dbReference type="OMA" id="KSCWPSL"/>
<feature type="region of interest" description="Disordered" evidence="7">
    <location>
        <begin position="289"/>
        <end position="497"/>
    </location>
</feature>
<evidence type="ECO:0000256" key="5">
    <source>
        <dbReference type="ARBA" id="ARBA00023242"/>
    </source>
</evidence>
<evidence type="ECO:0000256" key="1">
    <source>
        <dbReference type="ARBA" id="ARBA00004604"/>
    </source>
</evidence>
<feature type="region of interest" description="Disordered" evidence="7">
    <location>
        <begin position="196"/>
        <end position="250"/>
    </location>
</feature>
<gene>
    <name evidence="8" type="ORF">CC1G_08122</name>
</gene>
<evidence type="ECO:0000313" key="8">
    <source>
        <dbReference type="EMBL" id="EAU84192.2"/>
    </source>
</evidence>
<dbReference type="Proteomes" id="UP000001861">
    <property type="component" value="Unassembled WGS sequence"/>
</dbReference>
<dbReference type="InParanoid" id="A8NZ00"/>
<comment type="caution">
    <text evidence="8">The sequence shown here is derived from an EMBL/GenBank/DDBJ whole genome shotgun (WGS) entry which is preliminary data.</text>
</comment>
<evidence type="ECO:0000256" key="7">
    <source>
        <dbReference type="SAM" id="MobiDB-lite"/>
    </source>
</evidence>
<dbReference type="AlphaFoldDB" id="A8NZ00"/>
<feature type="compositionally biased region" description="Acidic residues" evidence="7">
    <location>
        <begin position="423"/>
        <end position="471"/>
    </location>
</feature>
<dbReference type="PANTHER" id="PTHR23183:SF0">
    <property type="entry name" value="NUCLEOLAR PROTEIN 14"/>
    <property type="match status" value="1"/>
</dbReference>
<dbReference type="GO" id="GO:0032040">
    <property type="term" value="C:small-subunit processome"/>
    <property type="evidence" value="ECO:0007669"/>
    <property type="project" value="InterPro"/>
</dbReference>
<protein>
    <submittedName>
        <fullName evidence="8">Nucleolar protein 14</fullName>
    </submittedName>
</protein>
<feature type="compositionally biased region" description="Acidic residues" evidence="7">
    <location>
        <begin position="229"/>
        <end position="240"/>
    </location>
</feature>
<evidence type="ECO:0000313" key="9">
    <source>
        <dbReference type="Proteomes" id="UP000001861"/>
    </source>
</evidence>
<comment type="function">
    <text evidence="6">Involved in nucleolar processing of pre-18S ribosomal RNA. Has a role in the nuclear export of 40S pre-ribosomal subunit to the cytoplasm.</text>
</comment>
<dbReference type="Pfam" id="PF04147">
    <property type="entry name" value="Nop14"/>
    <property type="match status" value="1"/>
</dbReference>
<dbReference type="RefSeq" id="XP_001837568.2">
    <property type="nucleotide sequence ID" value="XM_001837516.2"/>
</dbReference>
<name>A8NZ00_COPC7</name>
<reference evidence="8 9" key="1">
    <citation type="journal article" date="2010" name="Proc. Natl. Acad. Sci. U.S.A.">
        <title>Insights into evolution of multicellular fungi from the assembled chromosomes of the mushroom Coprinopsis cinerea (Coprinus cinereus).</title>
        <authorList>
            <person name="Stajich J.E."/>
            <person name="Wilke S.K."/>
            <person name="Ahren D."/>
            <person name="Au C.H."/>
            <person name="Birren B.W."/>
            <person name="Borodovsky M."/>
            <person name="Burns C."/>
            <person name="Canback B."/>
            <person name="Casselton L.A."/>
            <person name="Cheng C.K."/>
            <person name="Deng J."/>
            <person name="Dietrich F.S."/>
            <person name="Fargo D.C."/>
            <person name="Farman M.L."/>
            <person name="Gathman A.C."/>
            <person name="Goldberg J."/>
            <person name="Guigo R."/>
            <person name="Hoegger P.J."/>
            <person name="Hooker J.B."/>
            <person name="Huggins A."/>
            <person name="James T.Y."/>
            <person name="Kamada T."/>
            <person name="Kilaru S."/>
            <person name="Kodira C."/>
            <person name="Kues U."/>
            <person name="Kupfer D."/>
            <person name="Kwan H.S."/>
            <person name="Lomsadze A."/>
            <person name="Li W."/>
            <person name="Lilly W.W."/>
            <person name="Ma L.J."/>
            <person name="Mackey A.J."/>
            <person name="Manning G."/>
            <person name="Martin F."/>
            <person name="Muraguchi H."/>
            <person name="Natvig D.O."/>
            <person name="Palmerini H."/>
            <person name="Ramesh M.A."/>
            <person name="Rehmeyer C.J."/>
            <person name="Roe B.A."/>
            <person name="Shenoy N."/>
            <person name="Stanke M."/>
            <person name="Ter-Hovhannisyan V."/>
            <person name="Tunlid A."/>
            <person name="Velagapudi R."/>
            <person name="Vision T.J."/>
            <person name="Zeng Q."/>
            <person name="Zolan M.E."/>
            <person name="Pukkila P.J."/>
        </authorList>
    </citation>
    <scope>NUCLEOTIDE SEQUENCE [LARGE SCALE GENOMIC DNA]</scope>
    <source>
        <strain evidence="9">Okayama-7 / 130 / ATCC MYA-4618 / FGSC 9003</strain>
    </source>
</reference>
<feature type="region of interest" description="Disordered" evidence="7">
    <location>
        <begin position="918"/>
        <end position="942"/>
    </location>
</feature>
<dbReference type="InterPro" id="IPR007276">
    <property type="entry name" value="Nop14"/>
</dbReference>
<dbReference type="PANTHER" id="PTHR23183">
    <property type="entry name" value="NOP14"/>
    <property type="match status" value="1"/>
</dbReference>
<evidence type="ECO:0000256" key="6">
    <source>
        <dbReference type="ARBA" id="ARBA00024695"/>
    </source>
</evidence>
<sequence>MCSIDFSRNRVQMTANGLANGTDKAGGRKAGIEMAKGSQLLQLKTALSQAGVIGNKQSGKKRKRTAVPVEKEKLKTAAKLEEIHRRLNPFDEKVTRLKHDVGGRRLKGVTGKPAKAKQAGLEQRKKSLLKEWEEKGRAGGIVDRRFGENDPTMSLEERMLERFTRERQRASTSAAFNLEDEDELTHYGQSLSKLDDFDDVGLRSDSDEENEVTGQIDREVVSKTHFGGFDEEGEEGSDDEGPARKKSKAEVMAEVMAKSKEHKLRRQMEKEEEENIRFELDNQFSDLRELLFAAKPTPAPPTTSENAEEPPKDPDAAILALAPETQDHAYDQRVRELAFDKRAKPKDRTKTEEELALEAKEALEKAERRRQRRMQGLPESDSEDEGKGKGKRKRGGDDLDDDFIEDDEWEGLGSGLKEAAAASDEESFEFGSGSEEDGDDDEADGEEGSGEEEDEDEDSEGEEDAGEEGEHEELVTSVKKSKGKGKAKSTGDEIPYTFPCPEHHDEFLEIMETIDDKHISTVVQRIRALYHTSLSPDNKSKLQTFGCVLIDHILYSASISPPRLGVISAIYPHLTAITKAYPIPIARYFNEKLALMHKNLKRGLAQGAHNPESRTWPGLGELAILRVIGQLWPTSDLHHAVVSPTRVLMGAYLGLCRVRTLSDIASGLFLCTLWLQYEALSKRLVPEAVTFLVNALLHLAPHRFESIAALPGTFPSPDFLTRTTSGLTLKKSKNPPTPQLPNLQTLLSTKDSSDEQAKIDLISMALDLLTRYANMYKSLEAFIELFEPVQTVLEGLERKRLHEAHRTQLAKLTDMMTRLLKFAHEGRQPLRLQAHKPIPIATYVPKFDSTTSNYLRQRDPDHEKNEAAKLRNQYKQERKGAIRELRKDARFLAGVEQQKQIEKDRAYNERMKRVFSSIEPERAEQKAAEKAKAREKRRAGRK</sequence>
<dbReference type="EMBL" id="AACS02000005">
    <property type="protein sequence ID" value="EAU84192.2"/>
    <property type="molecule type" value="Genomic_DNA"/>
</dbReference>
<dbReference type="STRING" id="240176.A8NZ00"/>
<dbReference type="VEuPathDB" id="FungiDB:CC1G_08122"/>
<evidence type="ECO:0000256" key="4">
    <source>
        <dbReference type="ARBA" id="ARBA00022552"/>
    </source>
</evidence>
<feature type="compositionally biased region" description="Basic and acidic residues" evidence="7">
    <location>
        <begin position="325"/>
        <end position="367"/>
    </location>
</feature>
<feature type="compositionally biased region" description="Basic and acidic residues" evidence="7">
    <location>
        <begin position="919"/>
        <end position="932"/>
    </location>
</feature>
<keyword evidence="9" id="KW-1185">Reference proteome</keyword>
<feature type="compositionally biased region" description="Basic residues" evidence="7">
    <location>
        <begin position="933"/>
        <end position="942"/>
    </location>
</feature>
<comment type="similarity">
    <text evidence="2">Belongs to the NOP14 family.</text>
</comment>
<dbReference type="KEGG" id="cci:CC1G_08122"/>
<keyword evidence="4" id="KW-0698">rRNA processing</keyword>
<dbReference type="GeneID" id="6014137"/>
<comment type="subcellular location">
    <subcellularLocation>
        <location evidence="1">Nucleus</location>
        <location evidence="1">Nucleolus</location>
    </subcellularLocation>
</comment>